<dbReference type="Gene3D" id="3.30.70.100">
    <property type="match status" value="1"/>
</dbReference>
<evidence type="ECO:0000313" key="2">
    <source>
        <dbReference type="EMBL" id="BBZ10041.1"/>
    </source>
</evidence>
<evidence type="ECO:0000259" key="1">
    <source>
        <dbReference type="PROSITE" id="PS51725"/>
    </source>
</evidence>
<reference evidence="2 5" key="2">
    <citation type="journal article" date="2019" name="Emerg. Microbes Infect.">
        <title>Comprehensive subspecies identification of 175 nontuberculous mycobacteria species based on 7547 genomic profiles.</title>
        <authorList>
            <person name="Matsumoto Y."/>
            <person name="Kinjo T."/>
            <person name="Motooka D."/>
            <person name="Nabeya D."/>
            <person name="Jung N."/>
            <person name="Uechi K."/>
            <person name="Horii T."/>
            <person name="Iida T."/>
            <person name="Fujita J."/>
            <person name="Nakamura S."/>
        </authorList>
    </citation>
    <scope>NUCLEOTIDE SEQUENCE [LARGE SCALE GENOMIC DNA]</scope>
    <source>
        <strain evidence="2 5">JCM 12687</strain>
    </source>
</reference>
<reference evidence="3 4" key="1">
    <citation type="submission" date="2016-12" db="EMBL/GenBank/DDBJ databases">
        <title>The new phylogeny of genus Mycobacterium.</title>
        <authorList>
            <person name="Tortoli E."/>
            <person name="Trovato A."/>
            <person name="Cirillo D.M."/>
        </authorList>
    </citation>
    <scope>NUCLEOTIDE SEQUENCE [LARGE SCALE GENOMIC DNA]</scope>
    <source>
        <strain evidence="3 4">DSM 44624</strain>
    </source>
</reference>
<dbReference type="AlphaFoldDB" id="A0A7I7W089"/>
<evidence type="ECO:0000313" key="3">
    <source>
        <dbReference type="EMBL" id="ORA41053.1"/>
    </source>
</evidence>
<proteinExistence type="predicted"/>
<sequence>MTVQAIMELTIKEGRYDDFRDFMVKILPDTRPYKGCVCIEFVRNQDNPAHLLVMEKWNSREDYENYFKWRMESGIMERIAGMIEGEPKLQFFDPAGL</sequence>
<name>A0A7I7W089_9MYCO</name>
<organism evidence="3 4">
    <name type="scientific">Mycobacterium branderi</name>
    <dbReference type="NCBI Taxonomy" id="43348"/>
    <lineage>
        <taxon>Bacteria</taxon>
        <taxon>Bacillati</taxon>
        <taxon>Actinomycetota</taxon>
        <taxon>Actinomycetes</taxon>
        <taxon>Mycobacteriales</taxon>
        <taxon>Mycobacteriaceae</taxon>
        <taxon>Mycobacterium</taxon>
    </lineage>
</organism>
<dbReference type="InterPro" id="IPR007138">
    <property type="entry name" value="ABM_dom"/>
</dbReference>
<dbReference type="OrthoDB" id="7867302at2"/>
<accession>A0A7I7W089</accession>
<gene>
    <name evidence="3" type="ORF">BST20_02630</name>
    <name evidence="2" type="ORF">MBRA_02360</name>
</gene>
<reference evidence="2" key="3">
    <citation type="submission" date="2020-02" db="EMBL/GenBank/DDBJ databases">
        <authorList>
            <person name="Matsumoto Y."/>
            <person name="Kinjo T."/>
            <person name="Motooka D."/>
            <person name="Nabeya D."/>
            <person name="Jung N."/>
            <person name="Uechi K."/>
            <person name="Horii T."/>
            <person name="Iida T."/>
            <person name="Fujita J."/>
            <person name="Nakamura S."/>
        </authorList>
    </citation>
    <scope>NUCLEOTIDE SEQUENCE</scope>
    <source>
        <strain evidence="2">JCM 12687</strain>
    </source>
</reference>
<dbReference type="EMBL" id="MVHM01000001">
    <property type="protein sequence ID" value="ORA41053.1"/>
    <property type="molecule type" value="Genomic_DNA"/>
</dbReference>
<dbReference type="Proteomes" id="UP000192441">
    <property type="component" value="Unassembled WGS sequence"/>
</dbReference>
<dbReference type="RefSeq" id="WP_083129831.1">
    <property type="nucleotide sequence ID" value="NZ_AP022606.1"/>
</dbReference>
<protein>
    <recommendedName>
        <fullName evidence="1">ABM domain-containing protein</fullName>
    </recommendedName>
</protein>
<feature type="domain" description="ABM" evidence="1">
    <location>
        <begin position="3"/>
        <end position="91"/>
    </location>
</feature>
<dbReference type="SUPFAM" id="SSF54909">
    <property type="entry name" value="Dimeric alpha+beta barrel"/>
    <property type="match status" value="1"/>
</dbReference>
<dbReference type="Proteomes" id="UP000467379">
    <property type="component" value="Chromosome"/>
</dbReference>
<dbReference type="EMBL" id="AP022606">
    <property type="protein sequence ID" value="BBZ10041.1"/>
    <property type="molecule type" value="Genomic_DNA"/>
</dbReference>
<dbReference type="PROSITE" id="PS51725">
    <property type="entry name" value="ABM"/>
    <property type="match status" value="1"/>
</dbReference>
<dbReference type="Pfam" id="PF03992">
    <property type="entry name" value="ABM"/>
    <property type="match status" value="1"/>
</dbReference>
<evidence type="ECO:0000313" key="5">
    <source>
        <dbReference type="Proteomes" id="UP000467379"/>
    </source>
</evidence>
<keyword evidence="5" id="KW-1185">Reference proteome</keyword>
<evidence type="ECO:0000313" key="4">
    <source>
        <dbReference type="Proteomes" id="UP000192441"/>
    </source>
</evidence>
<dbReference type="InterPro" id="IPR011008">
    <property type="entry name" value="Dimeric_a/b-barrel"/>
</dbReference>